<comment type="caution">
    <text evidence="7">The sequence shown here is derived from an EMBL/GenBank/DDBJ whole genome shotgun (WGS) entry which is preliminary data.</text>
</comment>
<feature type="domain" description="Bro-N" evidence="1">
    <location>
        <begin position="8"/>
        <end position="97"/>
    </location>
</feature>
<reference evidence="7" key="2">
    <citation type="submission" date="2018-07" db="EMBL/GenBank/DDBJ databases">
        <authorList>
            <consortium name="NCBI Pathogen Detection Project"/>
        </authorList>
    </citation>
    <scope>NUCLEOTIDE SEQUENCE</scope>
    <source>
        <strain evidence="5">2012K-0627</strain>
        <strain evidence="7">2012K-0628</strain>
        <strain evidence="6">2012K-0644</strain>
        <strain evidence="4">H9558</strain>
        <strain evidence="3">ILBSalm5410231</strain>
    </source>
</reference>
<sequence>MVPDHVSHTLAQQERTLKFEGKHDVRVQIINGEPWFCLKDVCEILSVSVASPTRFQMSMEGVTKNVIPTGGGKQQLTFVNESNLYRVIFRSNKPEAR</sequence>
<evidence type="ECO:0000313" key="2">
    <source>
        <dbReference type="EMBL" id="ECB5874282.1"/>
    </source>
</evidence>
<dbReference type="SMART" id="SM01040">
    <property type="entry name" value="Bro-N"/>
    <property type="match status" value="1"/>
</dbReference>
<dbReference type="EMBL" id="DAATSS010000004">
    <property type="protein sequence ID" value="HAE9948715.1"/>
    <property type="molecule type" value="Genomic_DNA"/>
</dbReference>
<gene>
    <name evidence="2" type="ORF">EZV86_03350</name>
    <name evidence="5" type="ORF">G4179_001331</name>
    <name evidence="4" type="ORF">G4G55_000742</name>
    <name evidence="7" type="ORF">G9374_000111</name>
    <name evidence="6" type="ORF">G9W26_001745</name>
    <name evidence="3" type="ORF">GJE69_03865</name>
</gene>
<evidence type="ECO:0000313" key="4">
    <source>
        <dbReference type="EMBL" id="HAE5070571.1"/>
    </source>
</evidence>
<dbReference type="PANTHER" id="PTHR36180:SF2">
    <property type="entry name" value="BRO FAMILY PROTEIN"/>
    <property type="match status" value="1"/>
</dbReference>
<evidence type="ECO:0000313" key="7">
    <source>
        <dbReference type="EMBL" id="HAF7994565.1"/>
    </source>
</evidence>
<evidence type="ECO:0000313" key="6">
    <source>
        <dbReference type="EMBL" id="HAF0229393.1"/>
    </source>
</evidence>
<reference evidence="2" key="3">
    <citation type="submission" date="2019-02" db="EMBL/GenBank/DDBJ databases">
        <authorList>
            <person name="Ashton P.M."/>
            <person name="Dallman T."/>
            <person name="Nair S."/>
            <person name="De Pinna E."/>
            <person name="Peters T."/>
            <person name="Grant K."/>
        </authorList>
    </citation>
    <scope>NUCLEOTIDE SEQUENCE</scope>
    <source>
        <strain evidence="2">686622</strain>
    </source>
</reference>
<name>A0A3V8DV81_SALEN</name>
<dbReference type="Pfam" id="PF02498">
    <property type="entry name" value="Bro-N"/>
    <property type="match status" value="1"/>
</dbReference>
<evidence type="ECO:0000259" key="1">
    <source>
        <dbReference type="PROSITE" id="PS51750"/>
    </source>
</evidence>
<dbReference type="EMBL" id="DAAWIF010000001">
    <property type="protein sequence ID" value="HAF7994565.1"/>
    <property type="molecule type" value="Genomic_DNA"/>
</dbReference>
<accession>A0A3V8DV81</accession>
<dbReference type="RefSeq" id="WP_038394254.1">
    <property type="nucleotide sequence ID" value="NZ_CP009091.1"/>
</dbReference>
<dbReference type="InterPro" id="IPR003497">
    <property type="entry name" value="BRO_N_domain"/>
</dbReference>
<dbReference type="PROSITE" id="PS51750">
    <property type="entry name" value="BRO_N"/>
    <property type="match status" value="1"/>
</dbReference>
<organism evidence="7">
    <name type="scientific">Salmonella enteritidis</name>
    <dbReference type="NCBI Taxonomy" id="149539"/>
    <lineage>
        <taxon>Bacteria</taxon>
        <taxon>Pseudomonadati</taxon>
        <taxon>Pseudomonadota</taxon>
        <taxon>Gammaproteobacteria</taxon>
        <taxon>Enterobacterales</taxon>
        <taxon>Enterobacteriaceae</taxon>
        <taxon>Salmonella</taxon>
    </lineage>
</organism>
<proteinExistence type="predicted"/>
<protein>
    <submittedName>
        <fullName evidence="7">Bro-N domain-containing protein</fullName>
    </submittedName>
</protein>
<evidence type="ECO:0000313" key="3">
    <source>
        <dbReference type="EMBL" id="HAB2494573.1"/>
    </source>
</evidence>
<dbReference type="EMBL" id="AAHYBC010000002">
    <property type="protein sequence ID" value="ECB5874282.1"/>
    <property type="molecule type" value="Genomic_DNA"/>
</dbReference>
<evidence type="ECO:0000313" key="5">
    <source>
        <dbReference type="EMBL" id="HAE9948715.1"/>
    </source>
</evidence>
<dbReference type="EMBL" id="DAAGCU010000002">
    <property type="protein sequence ID" value="HAB2494573.1"/>
    <property type="molecule type" value="Genomic_DNA"/>
</dbReference>
<dbReference type="PANTHER" id="PTHR36180">
    <property type="entry name" value="DNA-BINDING PROTEIN-RELATED-RELATED"/>
    <property type="match status" value="1"/>
</dbReference>
<reference evidence="7" key="1">
    <citation type="journal article" date="2018" name="Genome Biol.">
        <title>SKESA: strategic k-mer extension for scrupulous assemblies.</title>
        <authorList>
            <person name="Souvorov A."/>
            <person name="Agarwala R."/>
            <person name="Lipman D.J."/>
        </authorList>
    </citation>
    <scope>NUCLEOTIDE SEQUENCE</scope>
    <source>
        <strain evidence="5">2012K-0627</strain>
        <strain evidence="7">2012K-0628</strain>
        <strain evidence="6">2012K-0644</strain>
        <strain evidence="4">H9558</strain>
        <strain evidence="3">ILBSalm5410231</strain>
    </source>
</reference>
<dbReference type="AlphaFoldDB" id="A0A3V8DV81"/>
<dbReference type="EMBL" id="DAASDO010000002">
    <property type="protein sequence ID" value="HAE5070571.1"/>
    <property type="molecule type" value="Genomic_DNA"/>
</dbReference>
<dbReference type="EMBL" id="DAATUZ010000006">
    <property type="protein sequence ID" value="HAF0229393.1"/>
    <property type="molecule type" value="Genomic_DNA"/>
</dbReference>